<keyword evidence="4 10" id="KW-0479">Metal-binding</keyword>
<evidence type="ECO:0000256" key="3">
    <source>
        <dbReference type="ARBA" id="ARBA00007658"/>
    </source>
</evidence>
<evidence type="ECO:0000256" key="4">
    <source>
        <dbReference type="ARBA" id="ARBA00022723"/>
    </source>
</evidence>
<keyword evidence="13" id="KW-0472">Membrane</keyword>
<dbReference type="Proteomes" id="UP000320762">
    <property type="component" value="Unassembled WGS sequence"/>
</dbReference>
<proteinExistence type="inferred from homology"/>
<comment type="caution">
    <text evidence="14">The sequence shown here is derived from an EMBL/GenBank/DDBJ whole genome shotgun (WGS) entry which is preliminary data.</text>
</comment>
<evidence type="ECO:0000256" key="6">
    <source>
        <dbReference type="ARBA" id="ARBA00022837"/>
    </source>
</evidence>
<dbReference type="PANTHER" id="PTHR11742:SF55">
    <property type="entry name" value="ENDOPLASMIC RETICULUM MANNOSYL-OLIGOSACCHARIDE 1,2-ALPHA-MANNOSIDASE"/>
    <property type="match status" value="1"/>
</dbReference>
<keyword evidence="7 11" id="KW-1015">Disulfide bond</keyword>
<evidence type="ECO:0000313" key="14">
    <source>
        <dbReference type="EMBL" id="TRM59138.1"/>
    </source>
</evidence>
<dbReference type="InterPro" id="IPR001382">
    <property type="entry name" value="Glyco_hydro_47"/>
</dbReference>
<dbReference type="EMBL" id="VDMD01000030">
    <property type="protein sequence ID" value="TRM59138.1"/>
    <property type="molecule type" value="Genomic_DNA"/>
</dbReference>
<dbReference type="InterPro" id="IPR036026">
    <property type="entry name" value="Seven-hairpin_glycosidases"/>
</dbReference>
<dbReference type="Gene3D" id="1.50.10.10">
    <property type="match status" value="1"/>
</dbReference>
<keyword evidence="13" id="KW-0812">Transmembrane</keyword>
<dbReference type="EC" id="3.2.1.-" evidence="12"/>
<dbReference type="AlphaFoldDB" id="A0A550C2Y8"/>
<dbReference type="GO" id="GO:0004571">
    <property type="term" value="F:mannosyl-oligosaccharide 1,2-alpha-mannosidase activity"/>
    <property type="evidence" value="ECO:0007669"/>
    <property type="project" value="UniProtKB-EC"/>
</dbReference>
<dbReference type="GO" id="GO:0005975">
    <property type="term" value="P:carbohydrate metabolic process"/>
    <property type="evidence" value="ECO:0007669"/>
    <property type="project" value="InterPro"/>
</dbReference>
<evidence type="ECO:0000256" key="9">
    <source>
        <dbReference type="ARBA" id="ARBA00048605"/>
    </source>
</evidence>
<reference evidence="14 15" key="1">
    <citation type="journal article" date="2019" name="New Phytol.">
        <title>Comparative genomics reveals unique wood-decay strategies and fruiting body development in the Schizophyllaceae.</title>
        <authorList>
            <person name="Almasi E."/>
            <person name="Sahu N."/>
            <person name="Krizsan K."/>
            <person name="Balint B."/>
            <person name="Kovacs G.M."/>
            <person name="Kiss B."/>
            <person name="Cseklye J."/>
            <person name="Drula E."/>
            <person name="Henrissat B."/>
            <person name="Nagy I."/>
            <person name="Chovatia M."/>
            <person name="Adam C."/>
            <person name="LaButti K."/>
            <person name="Lipzen A."/>
            <person name="Riley R."/>
            <person name="Grigoriev I.V."/>
            <person name="Nagy L.G."/>
        </authorList>
    </citation>
    <scope>NUCLEOTIDE SEQUENCE [LARGE SCALE GENOMIC DNA]</scope>
    <source>
        <strain evidence="14 15">NL-1724</strain>
    </source>
</reference>
<sequence length="631" mass="72151">MQADSDMSMYRHQLYRTWLSLRHRPQLRNWVYGTVMLSTLYFLYQFISPSDSRQTFPLESYVEPELVPQSVWDNRAERVKKAFQHAYHGWEQYAAPHDELKPISNTYQDNFNGWGVTVFDGLDTMALMKLDHEYKRALKHVEDVEFKLEEGKYAPYFETVIRYLGGMLSAYALTEDPILLRKADELARKLDPVFGTPSGLPYYGVNPDTGATQGPAIGILAEIASLQLEYTYLAKVTGKKEHFNRAQNVINIINRANYDETGGMMPIRWNTTDGTPFDQSLSAGAQADSAHEYLLKQYLLTAKRDQESLQLYIRTATQLITELMYISPTRHLLYVTDKVPSRTSHTAQISHRFEHLSCFLPGLLALGVQELPLDDIDFMDAFDKDHPAQRAQWEKLRGFSLRDVHLWAAQGLAQTCWLSYADMPTGLGPDEMLFYTNMPEQGAWGGGWFAPKTAAGGARPMTRTGGGTLWVDALRSWKRSGARGVPPGVGDKTPVVYSKEDRVRGAFGRDYSIKKDEYLLRPETVESLYLLWKVTGEARWRDRAWRIFEAIEVHTKTPAGYASLRTVQTSPGVKDDDMPSYFFAETLKYLYLTFIGDTPLPPDKWVLNTEAHPFPVIQWTAEERERFRVGY</sequence>
<dbReference type="PRINTS" id="PR00747">
    <property type="entry name" value="GLYHDRLASE47"/>
</dbReference>
<evidence type="ECO:0000256" key="8">
    <source>
        <dbReference type="ARBA" id="ARBA00047669"/>
    </source>
</evidence>
<evidence type="ECO:0000256" key="2">
    <source>
        <dbReference type="ARBA" id="ARBA00004922"/>
    </source>
</evidence>
<name>A0A550C2Y8_9AGAR</name>
<dbReference type="SUPFAM" id="SSF48225">
    <property type="entry name" value="Seven-hairpin glycosidases"/>
    <property type="match status" value="1"/>
</dbReference>
<comment type="pathway">
    <text evidence="2">Protein modification; protein glycosylation.</text>
</comment>
<evidence type="ECO:0000256" key="11">
    <source>
        <dbReference type="PIRSR" id="PIRSR601382-3"/>
    </source>
</evidence>
<keyword evidence="13" id="KW-1133">Transmembrane helix</keyword>
<feature type="binding site" evidence="10">
    <location>
        <position position="609"/>
    </location>
    <ligand>
        <name>Ca(2+)</name>
        <dbReference type="ChEBI" id="CHEBI:29108"/>
    </ligand>
</feature>
<evidence type="ECO:0000256" key="10">
    <source>
        <dbReference type="PIRSR" id="PIRSR601382-2"/>
    </source>
</evidence>
<comment type="catalytic activity">
    <reaction evidence="8">
        <text>N(4)-(alpha-D-Man-(1-&gt;2)-alpha-D-Man-(1-&gt;2)-alpha-D-Man-(1-&gt;3)-[alpha-D-Man-(1-&gt;3)-[alpha-D-Man-(1-&gt;2)-alpha-D-Man-(1-&gt;6)]-alpha-D-Man-(1-&gt;6)]-beta-D-Man-(1-&gt;4)-beta-D-GlcNAc-(1-&gt;4)-beta-D-GlcNAc)-L-asparaginyl-[protein] (N-glucan mannose isomer 8A1,2,3B1,3) + 3 H2O = N(4)-(alpha-D-Man-(1-&gt;3)-[alpha-D-Man-(1-&gt;3)-[alpha-D-Man-(1-&gt;6)]-alpha-D-Man-(1-&gt;6)]-beta-D-Man-(1-&gt;4)-beta-D-GlcNAc-(1-&gt;4)-beta-D-GlcNAc)-L-asparaginyl-[protein] (N-glucan mannose isomer 5A1,2) + 3 beta-D-mannose</text>
        <dbReference type="Rhea" id="RHEA:56028"/>
        <dbReference type="Rhea" id="RHEA-COMP:14358"/>
        <dbReference type="Rhea" id="RHEA-COMP:14367"/>
        <dbReference type="ChEBI" id="CHEBI:15377"/>
        <dbReference type="ChEBI" id="CHEBI:28563"/>
        <dbReference type="ChEBI" id="CHEBI:59087"/>
        <dbReference type="ChEBI" id="CHEBI:60628"/>
        <dbReference type="EC" id="3.2.1.113"/>
    </reaction>
</comment>
<dbReference type="GO" id="GO:0016020">
    <property type="term" value="C:membrane"/>
    <property type="evidence" value="ECO:0007669"/>
    <property type="project" value="InterPro"/>
</dbReference>
<evidence type="ECO:0000256" key="13">
    <source>
        <dbReference type="SAM" id="Phobius"/>
    </source>
</evidence>
<comment type="similarity">
    <text evidence="3 12">Belongs to the glycosyl hydrolase 47 family.</text>
</comment>
<dbReference type="InterPro" id="IPR050749">
    <property type="entry name" value="Glycosyl_Hydrolase_47"/>
</dbReference>
<keyword evidence="6 10" id="KW-0106">Calcium</keyword>
<evidence type="ECO:0000256" key="5">
    <source>
        <dbReference type="ARBA" id="ARBA00022801"/>
    </source>
</evidence>
<dbReference type="STRING" id="97359.A0A550C2Y8"/>
<dbReference type="InterPro" id="IPR012341">
    <property type="entry name" value="6hp_glycosidase-like_sf"/>
</dbReference>
<feature type="disulfide bond" evidence="11">
    <location>
        <begin position="358"/>
        <end position="416"/>
    </location>
</feature>
<dbReference type="GO" id="GO:0005783">
    <property type="term" value="C:endoplasmic reticulum"/>
    <property type="evidence" value="ECO:0007669"/>
    <property type="project" value="TreeGrafter"/>
</dbReference>
<evidence type="ECO:0000256" key="7">
    <source>
        <dbReference type="ARBA" id="ARBA00023157"/>
    </source>
</evidence>
<accession>A0A550C2Y8</accession>
<dbReference type="Pfam" id="PF01532">
    <property type="entry name" value="Glyco_hydro_47"/>
    <property type="match status" value="1"/>
</dbReference>
<feature type="transmembrane region" description="Helical" evidence="13">
    <location>
        <begin position="30"/>
        <end position="47"/>
    </location>
</feature>
<keyword evidence="5 12" id="KW-0378">Hydrolase</keyword>
<evidence type="ECO:0000256" key="1">
    <source>
        <dbReference type="ARBA" id="ARBA00001913"/>
    </source>
</evidence>
<dbReference type="GO" id="GO:0036503">
    <property type="term" value="P:ERAD pathway"/>
    <property type="evidence" value="ECO:0007669"/>
    <property type="project" value="UniProtKB-ARBA"/>
</dbReference>
<keyword evidence="12" id="KW-0326">Glycosidase</keyword>
<dbReference type="PANTHER" id="PTHR11742">
    <property type="entry name" value="MANNOSYL-OLIGOSACCHARIDE ALPHA-1,2-MANNOSIDASE-RELATED"/>
    <property type="match status" value="1"/>
</dbReference>
<evidence type="ECO:0000256" key="12">
    <source>
        <dbReference type="RuleBase" id="RU361193"/>
    </source>
</evidence>
<evidence type="ECO:0000313" key="15">
    <source>
        <dbReference type="Proteomes" id="UP000320762"/>
    </source>
</evidence>
<comment type="cofactor">
    <cofactor evidence="1 10">
        <name>Ca(2+)</name>
        <dbReference type="ChEBI" id="CHEBI:29108"/>
    </cofactor>
</comment>
<dbReference type="OrthoDB" id="8118055at2759"/>
<dbReference type="GO" id="GO:0005509">
    <property type="term" value="F:calcium ion binding"/>
    <property type="evidence" value="ECO:0007669"/>
    <property type="project" value="InterPro"/>
</dbReference>
<comment type="catalytic activity">
    <reaction evidence="9">
        <text>N(4)-(alpha-D-Man-(1-&gt;2)-alpha-D-Man-(1-&gt;2)-alpha-D-Man-(1-&gt;3)-[alpha-D-Man-(1-&gt;2)-alpha-D-Man-(1-&gt;3)-[alpha-D-Man-(1-&gt;2)-alpha-D-Man-(1-&gt;6)]-alpha-D-Man-(1-&gt;6)]-beta-D-Man-(1-&gt;4)-beta-D-GlcNAc-(1-&gt;4)-beta-D-GlcNAc)-L-asparaginyl-[protein] (N-glucan mannose isomer 9A1,2,3B1,2,3) + 4 H2O = N(4)-(alpha-D-Man-(1-&gt;3)-[alpha-D-Man-(1-&gt;3)-[alpha-D-Man-(1-&gt;6)]-alpha-D-Man-(1-&gt;6)]-beta-D-Man-(1-&gt;4)-beta-D-GlcNAc-(1-&gt;4)-beta-D-GlcNAc)-L-asparaginyl-[protein] (N-glucan mannose isomer 5A1,2) + 4 beta-D-mannose</text>
        <dbReference type="Rhea" id="RHEA:56008"/>
        <dbReference type="Rhea" id="RHEA-COMP:14356"/>
        <dbReference type="Rhea" id="RHEA-COMP:14367"/>
        <dbReference type="ChEBI" id="CHEBI:15377"/>
        <dbReference type="ChEBI" id="CHEBI:28563"/>
        <dbReference type="ChEBI" id="CHEBI:59087"/>
        <dbReference type="ChEBI" id="CHEBI:139493"/>
        <dbReference type="EC" id="3.2.1.113"/>
    </reaction>
</comment>
<protein>
    <recommendedName>
        <fullName evidence="12">alpha-1,2-Mannosidase</fullName>
        <ecNumber evidence="12">3.2.1.-</ecNumber>
    </recommendedName>
</protein>
<organism evidence="14 15">
    <name type="scientific">Schizophyllum amplum</name>
    <dbReference type="NCBI Taxonomy" id="97359"/>
    <lineage>
        <taxon>Eukaryota</taxon>
        <taxon>Fungi</taxon>
        <taxon>Dikarya</taxon>
        <taxon>Basidiomycota</taxon>
        <taxon>Agaricomycotina</taxon>
        <taxon>Agaricomycetes</taxon>
        <taxon>Agaricomycetidae</taxon>
        <taxon>Agaricales</taxon>
        <taxon>Schizophyllaceae</taxon>
        <taxon>Schizophyllum</taxon>
    </lineage>
</organism>
<gene>
    <name evidence="14" type="ORF">BD626DRAFT_509245</name>
</gene>
<keyword evidence="15" id="KW-1185">Reference proteome</keyword>